<name>W2Q4K9_PHYN3</name>
<gene>
    <name evidence="1" type="ORF">PPTG_23239</name>
</gene>
<dbReference type="RefSeq" id="XP_008907581.1">
    <property type="nucleotide sequence ID" value="XM_008909333.1"/>
</dbReference>
<evidence type="ECO:0000313" key="1">
    <source>
        <dbReference type="EMBL" id="ETN07205.1"/>
    </source>
</evidence>
<organism evidence="1 2">
    <name type="scientific">Phytophthora nicotianae (strain INRA-310)</name>
    <name type="common">Phytophthora parasitica</name>
    <dbReference type="NCBI Taxonomy" id="761204"/>
    <lineage>
        <taxon>Eukaryota</taxon>
        <taxon>Sar</taxon>
        <taxon>Stramenopiles</taxon>
        <taxon>Oomycota</taxon>
        <taxon>Peronosporomycetes</taxon>
        <taxon>Peronosporales</taxon>
        <taxon>Peronosporaceae</taxon>
        <taxon>Phytophthora</taxon>
    </lineage>
</organism>
<sequence>MTGIARGNQCKGDNVMLGAAIDKAIQEDIAFK</sequence>
<dbReference type="GeneID" id="20191838"/>
<dbReference type="Proteomes" id="UP000018817">
    <property type="component" value="Unassembled WGS sequence"/>
</dbReference>
<dbReference type="AlphaFoldDB" id="W2Q4K9"/>
<accession>W2Q4K9</accession>
<protein>
    <submittedName>
        <fullName evidence="1">Uncharacterized protein</fullName>
    </submittedName>
</protein>
<proteinExistence type="predicted"/>
<dbReference type="VEuPathDB" id="FungiDB:PPTG_23239"/>
<reference evidence="2" key="1">
    <citation type="submission" date="2011-12" db="EMBL/GenBank/DDBJ databases">
        <authorList>
            <consortium name="The Broad Institute Genome Sequencing Platform"/>
            <person name="Russ C."/>
            <person name="Tyler B."/>
            <person name="Panabieres F."/>
            <person name="Shan W."/>
            <person name="Tripathy S."/>
            <person name="Grunwald N."/>
            <person name="Machado M."/>
            <person name="Young S.K."/>
            <person name="Zeng Q."/>
            <person name="Gargeya S."/>
            <person name="Fitzgerald M."/>
            <person name="Haas B."/>
            <person name="Abouelleil A."/>
            <person name="Alvarado L."/>
            <person name="Arachchi H.M."/>
            <person name="Berlin A."/>
            <person name="Chapman S.B."/>
            <person name="Gearin G."/>
            <person name="Goldberg J."/>
            <person name="Griggs A."/>
            <person name="Gujja S."/>
            <person name="Hansen M."/>
            <person name="Heiman D."/>
            <person name="Howarth C."/>
            <person name="Larimer J."/>
            <person name="Lui A."/>
            <person name="MacDonald P.J.P."/>
            <person name="McCowen C."/>
            <person name="Montmayeur A."/>
            <person name="Murphy C."/>
            <person name="Neiman D."/>
            <person name="Pearson M."/>
            <person name="Priest M."/>
            <person name="Roberts A."/>
            <person name="Saif S."/>
            <person name="Shea T."/>
            <person name="Sisk P."/>
            <person name="Stolte C."/>
            <person name="Sykes S."/>
            <person name="Wortman J."/>
            <person name="Nusbaum C."/>
            <person name="Birren B."/>
        </authorList>
    </citation>
    <scope>NUCLEOTIDE SEQUENCE [LARGE SCALE GENOMIC DNA]</scope>
    <source>
        <strain evidence="2">INRA-310</strain>
    </source>
</reference>
<evidence type="ECO:0000313" key="2">
    <source>
        <dbReference type="Proteomes" id="UP000018817"/>
    </source>
</evidence>
<reference evidence="1 2" key="2">
    <citation type="submission" date="2013-11" db="EMBL/GenBank/DDBJ databases">
        <title>The Genome Sequence of Phytophthora parasitica INRA-310.</title>
        <authorList>
            <consortium name="The Broad Institute Genomics Platform"/>
            <person name="Russ C."/>
            <person name="Tyler B."/>
            <person name="Panabieres F."/>
            <person name="Shan W."/>
            <person name="Tripathy S."/>
            <person name="Grunwald N."/>
            <person name="Machado M."/>
            <person name="Johnson C.S."/>
            <person name="Arredondo F."/>
            <person name="Hong C."/>
            <person name="Coffey M."/>
            <person name="Young S.K."/>
            <person name="Zeng Q."/>
            <person name="Gargeya S."/>
            <person name="Fitzgerald M."/>
            <person name="Abouelleil A."/>
            <person name="Alvarado L."/>
            <person name="Chapman S.B."/>
            <person name="Gainer-Dewar J."/>
            <person name="Goldberg J."/>
            <person name="Griggs A."/>
            <person name="Gujja S."/>
            <person name="Hansen M."/>
            <person name="Howarth C."/>
            <person name="Imamovic A."/>
            <person name="Ireland A."/>
            <person name="Larimer J."/>
            <person name="McCowan C."/>
            <person name="Murphy C."/>
            <person name="Pearson M."/>
            <person name="Poon T.W."/>
            <person name="Priest M."/>
            <person name="Roberts A."/>
            <person name="Saif S."/>
            <person name="Shea T."/>
            <person name="Sykes S."/>
            <person name="Wortman J."/>
            <person name="Nusbaum C."/>
            <person name="Birren B."/>
        </authorList>
    </citation>
    <scope>NUCLEOTIDE SEQUENCE [LARGE SCALE GENOMIC DNA]</scope>
    <source>
        <strain evidence="1 2">INRA-310</strain>
    </source>
</reference>
<dbReference type="EMBL" id="KI669593">
    <property type="protein sequence ID" value="ETN07205.1"/>
    <property type="molecule type" value="Genomic_DNA"/>
</dbReference>